<accession>A0A931N9X3</accession>
<name>A0A931N9X3_9BURK</name>
<dbReference type="Pfam" id="PF12680">
    <property type="entry name" value="SnoaL_2"/>
    <property type="match status" value="1"/>
</dbReference>
<feature type="domain" description="SnoaL-like" evidence="1">
    <location>
        <begin position="17"/>
        <end position="111"/>
    </location>
</feature>
<evidence type="ECO:0000259" key="1">
    <source>
        <dbReference type="Pfam" id="PF12680"/>
    </source>
</evidence>
<dbReference type="AlphaFoldDB" id="A0A931N9X3"/>
<dbReference type="Gene3D" id="3.10.450.50">
    <property type="match status" value="1"/>
</dbReference>
<evidence type="ECO:0000313" key="2">
    <source>
        <dbReference type="EMBL" id="MBH9551838.1"/>
    </source>
</evidence>
<dbReference type="SUPFAM" id="SSF54427">
    <property type="entry name" value="NTF2-like"/>
    <property type="match status" value="1"/>
</dbReference>
<sequence length="135" mass="15439">MGIRDVACASSEAADLVQHFWALANGQQWAGLARLLAPDFRYEVPQTREFIEGPDGLVDFFATWPQPWRVDLQRCLAQGDQVAVQMSFHDDTPEVQTCVGFYELDRGQIRRIVEYWPAAYEPPPRHSPHVQRAVE</sequence>
<protein>
    <submittedName>
        <fullName evidence="2">Nuclear transport factor 2 family protein</fullName>
    </submittedName>
</protein>
<evidence type="ECO:0000313" key="3">
    <source>
        <dbReference type="Proteomes" id="UP000620139"/>
    </source>
</evidence>
<dbReference type="EMBL" id="JAEDAL010000001">
    <property type="protein sequence ID" value="MBH9551838.1"/>
    <property type="molecule type" value="Genomic_DNA"/>
</dbReference>
<dbReference type="Proteomes" id="UP000620139">
    <property type="component" value="Unassembled WGS sequence"/>
</dbReference>
<reference evidence="2" key="1">
    <citation type="submission" date="2020-12" db="EMBL/GenBank/DDBJ databases">
        <title>The genome sequence of Inhella sp. 4Y17.</title>
        <authorList>
            <person name="Liu Y."/>
        </authorList>
    </citation>
    <scope>NUCLEOTIDE SEQUENCE</scope>
    <source>
        <strain evidence="2">4Y10</strain>
    </source>
</reference>
<organism evidence="2 3">
    <name type="scientific">Inhella gelatinilytica</name>
    <dbReference type="NCBI Taxonomy" id="2795030"/>
    <lineage>
        <taxon>Bacteria</taxon>
        <taxon>Pseudomonadati</taxon>
        <taxon>Pseudomonadota</taxon>
        <taxon>Betaproteobacteria</taxon>
        <taxon>Burkholderiales</taxon>
        <taxon>Sphaerotilaceae</taxon>
        <taxon>Inhella</taxon>
    </lineage>
</organism>
<dbReference type="InterPro" id="IPR037401">
    <property type="entry name" value="SnoaL-like"/>
</dbReference>
<proteinExistence type="predicted"/>
<dbReference type="RefSeq" id="WP_198099434.1">
    <property type="nucleotide sequence ID" value="NZ_JAEDAL010000001.1"/>
</dbReference>
<gene>
    <name evidence="2" type="ORF">I7X43_03150</name>
</gene>
<comment type="caution">
    <text evidence="2">The sequence shown here is derived from an EMBL/GenBank/DDBJ whole genome shotgun (WGS) entry which is preliminary data.</text>
</comment>
<dbReference type="InterPro" id="IPR032710">
    <property type="entry name" value="NTF2-like_dom_sf"/>
</dbReference>
<keyword evidence="3" id="KW-1185">Reference proteome</keyword>